<accession>A0A6M8BFQ5</accession>
<dbReference type="GO" id="GO:0006011">
    <property type="term" value="P:UDP-alpha-D-glucose metabolic process"/>
    <property type="evidence" value="ECO:0007669"/>
    <property type="project" value="InterPro"/>
</dbReference>
<dbReference type="GO" id="GO:0005886">
    <property type="term" value="C:plasma membrane"/>
    <property type="evidence" value="ECO:0007669"/>
    <property type="project" value="UniProtKB-SubCell"/>
</dbReference>
<sequence>MKRHTARPLVFFFRLFSCSKLRSQKRAASFLSLLLFGVLLANSGAIAQSELPDFRQNAIPPETKPNTRPATGTPNQATLPATVQLKPLSPGQYVLEFNRSPVVGTRLQLRGIYDESRLRFTRPRSWETKSVKVSLRFRHSPALYATRSNLTVLVNGASVGSVPLNKPQGEIGNAIYDVPISLLQDYNEVVIAALQNNSPTCTQDPYDPSLWTEILPDSKIVFDLAPRPVTLDFSRYPFPLFDELSLSPNELAYLLPSAVDEAWLTAASRFQSSLGRLAQFRPIDTRLVKQVNELSPGERLVVIGTTQTQPILKSLKLPLKLQGDRWLDETQKPIADDVGVLMLTPSPDAKSLVLVATGNTPAAASKAVQFLLQSRDRQIGTGSVILVKDLADVPTPDPRDWPGYLPVENSFQLKDLLTQANEPFQDITTRGSDAPPIEIDFRALPDDRFLVGNVLNLRYSYGPQLNPLTSLLEVQLDGLPLAGRKLDAVDGVRNGTFRVDLPEDKIKPNSKLQIRFRLDPRERRSCNRAIDQQLWGTVHADTSFDLKRENMARLPDLKLLQVGYPFAAPQDLSQTAIALPQNPNPAELLLLLEVSERLGRLSKAESIKLNVYRADQLPAEVRKTHHLIALGERSRFPLPDALQSSGFNLETLFQRRRDGAAIRTLPDVEGVAKQVVSPWNSDRVFLALTGQSSTGIQQLQALFEQDALFYQLREDTVLISANDAAVQANSPDAYTLEFLQQTRQRTTLSEANWRDRLMQRVGGYWLLLVPGTILIALLMYGVGQAWLNRYPSQEKQ</sequence>
<reference evidence="8 9" key="1">
    <citation type="submission" date="2020-05" db="EMBL/GenBank/DDBJ databases">
        <title>Complete genome sequence of of a novel Thermoleptolyngbya strain isolated from hot springs of Ganzi, Sichuan China.</title>
        <authorList>
            <person name="Tang J."/>
            <person name="Daroch M."/>
            <person name="Li L."/>
            <person name="Waleron K."/>
            <person name="Waleron M."/>
            <person name="Waleron M."/>
        </authorList>
    </citation>
    <scope>NUCLEOTIDE SEQUENCE [LARGE SCALE GENOMIC DNA]</scope>
    <source>
        <strain evidence="8 9">PKUAC-SCTA183</strain>
    </source>
</reference>
<name>A0A6M8BFQ5_9CYAN</name>
<dbReference type="AlphaFoldDB" id="A0A6M8BFQ5"/>
<evidence type="ECO:0000256" key="2">
    <source>
        <dbReference type="ARBA" id="ARBA00022475"/>
    </source>
</evidence>
<dbReference type="Proteomes" id="UP000505210">
    <property type="component" value="Chromosome"/>
</dbReference>
<keyword evidence="2" id="KW-1003">Cell membrane</keyword>
<evidence type="ECO:0000256" key="3">
    <source>
        <dbReference type="ARBA" id="ARBA00022692"/>
    </source>
</evidence>
<protein>
    <submittedName>
        <fullName evidence="8">Cellulose biosynthesis cyclic di-GMP-binding regulatory protein BcsB</fullName>
    </submittedName>
</protein>
<feature type="transmembrane region" description="Helical" evidence="7">
    <location>
        <begin position="764"/>
        <end position="787"/>
    </location>
</feature>
<dbReference type="PANTHER" id="PTHR39083">
    <property type="entry name" value="CYCLIC DI-GMP-BINDING PROTEIN"/>
    <property type="match status" value="1"/>
</dbReference>
<evidence type="ECO:0000313" key="8">
    <source>
        <dbReference type="EMBL" id="QKD83677.1"/>
    </source>
</evidence>
<organism evidence="8 9">
    <name type="scientific">Thermoleptolyngbya sichuanensis A183</name>
    <dbReference type="NCBI Taxonomy" id="2737172"/>
    <lineage>
        <taxon>Bacteria</taxon>
        <taxon>Bacillati</taxon>
        <taxon>Cyanobacteriota</taxon>
        <taxon>Cyanophyceae</taxon>
        <taxon>Oculatellales</taxon>
        <taxon>Oculatellaceae</taxon>
        <taxon>Thermoleptolyngbya</taxon>
        <taxon>Thermoleptolyngbya sichuanensis</taxon>
    </lineage>
</organism>
<dbReference type="Gene3D" id="2.60.120.260">
    <property type="entry name" value="Galactose-binding domain-like"/>
    <property type="match status" value="2"/>
</dbReference>
<dbReference type="PANTHER" id="PTHR39083:SF1">
    <property type="entry name" value="CYCLIC DI-GMP-BINDING PROTEIN"/>
    <property type="match status" value="1"/>
</dbReference>
<keyword evidence="9" id="KW-1185">Reference proteome</keyword>
<dbReference type="InterPro" id="IPR018513">
    <property type="entry name" value="Cell_synthase_bac"/>
</dbReference>
<evidence type="ECO:0000256" key="4">
    <source>
        <dbReference type="ARBA" id="ARBA00022989"/>
    </source>
</evidence>
<dbReference type="KEGG" id="theu:HPC62_17065"/>
<proteinExistence type="predicted"/>
<dbReference type="EMBL" id="CP053661">
    <property type="protein sequence ID" value="QKD83677.1"/>
    <property type="molecule type" value="Genomic_DNA"/>
</dbReference>
<evidence type="ECO:0000256" key="6">
    <source>
        <dbReference type="SAM" id="MobiDB-lite"/>
    </source>
</evidence>
<evidence type="ECO:0000256" key="1">
    <source>
        <dbReference type="ARBA" id="ARBA00004162"/>
    </source>
</evidence>
<evidence type="ECO:0000256" key="5">
    <source>
        <dbReference type="ARBA" id="ARBA00023136"/>
    </source>
</evidence>
<evidence type="ECO:0000313" key="9">
    <source>
        <dbReference type="Proteomes" id="UP000505210"/>
    </source>
</evidence>
<feature type="region of interest" description="Disordered" evidence="6">
    <location>
        <begin position="56"/>
        <end position="77"/>
    </location>
</feature>
<comment type="subcellular location">
    <subcellularLocation>
        <location evidence="1">Cell membrane</location>
        <topology evidence="1">Single-pass membrane protein</topology>
    </subcellularLocation>
</comment>
<keyword evidence="3 7" id="KW-0812">Transmembrane</keyword>
<dbReference type="Pfam" id="PF03170">
    <property type="entry name" value="BcsB"/>
    <property type="match status" value="1"/>
</dbReference>
<evidence type="ECO:0000256" key="7">
    <source>
        <dbReference type="SAM" id="Phobius"/>
    </source>
</evidence>
<gene>
    <name evidence="8" type="ORF">HPC62_17065</name>
</gene>
<keyword evidence="5 7" id="KW-0472">Membrane</keyword>
<keyword evidence="4 7" id="KW-1133">Transmembrane helix</keyword>
<feature type="compositionally biased region" description="Polar residues" evidence="6">
    <location>
        <begin position="64"/>
        <end position="77"/>
    </location>
</feature>